<organism evidence="2 3">
    <name type="scientific">Anopheles maculatus</name>
    <dbReference type="NCBI Taxonomy" id="74869"/>
    <lineage>
        <taxon>Eukaryota</taxon>
        <taxon>Metazoa</taxon>
        <taxon>Ecdysozoa</taxon>
        <taxon>Arthropoda</taxon>
        <taxon>Hexapoda</taxon>
        <taxon>Insecta</taxon>
        <taxon>Pterygota</taxon>
        <taxon>Neoptera</taxon>
        <taxon>Endopterygota</taxon>
        <taxon>Diptera</taxon>
        <taxon>Nematocera</taxon>
        <taxon>Culicoidea</taxon>
        <taxon>Culicidae</taxon>
        <taxon>Anophelinae</taxon>
        <taxon>Anopheles</taxon>
        <taxon>Anopheles maculatus group</taxon>
    </lineage>
</organism>
<feature type="compositionally biased region" description="Basic residues" evidence="1">
    <location>
        <begin position="1"/>
        <end position="11"/>
    </location>
</feature>
<reference evidence="3" key="1">
    <citation type="submission" date="2013-09" db="EMBL/GenBank/DDBJ databases">
        <title>The Genome Sequence of Anopheles maculatus species B.</title>
        <authorList>
            <consortium name="The Broad Institute Genomics Platform"/>
            <person name="Neafsey D.E."/>
            <person name="Besansky N."/>
            <person name="Howell P."/>
            <person name="Walton C."/>
            <person name="Young S.K."/>
            <person name="Zeng Q."/>
            <person name="Gargeya S."/>
            <person name="Fitzgerald M."/>
            <person name="Haas B."/>
            <person name="Abouelleil A."/>
            <person name="Allen A.W."/>
            <person name="Alvarado L."/>
            <person name="Arachchi H.M."/>
            <person name="Berlin A.M."/>
            <person name="Chapman S.B."/>
            <person name="Gainer-Dewar J."/>
            <person name="Goldberg J."/>
            <person name="Griggs A."/>
            <person name="Gujja S."/>
            <person name="Hansen M."/>
            <person name="Howarth C."/>
            <person name="Imamovic A."/>
            <person name="Ireland A."/>
            <person name="Larimer J."/>
            <person name="McCowan C."/>
            <person name="Murphy C."/>
            <person name="Pearson M."/>
            <person name="Poon T.W."/>
            <person name="Priest M."/>
            <person name="Roberts A."/>
            <person name="Saif S."/>
            <person name="Shea T."/>
            <person name="Sisk P."/>
            <person name="Sykes S."/>
            <person name="Wortman J."/>
            <person name="Nusbaum C."/>
            <person name="Birren B."/>
        </authorList>
    </citation>
    <scope>NUCLEOTIDE SEQUENCE [LARGE SCALE GENOMIC DNA]</scope>
    <source>
        <strain evidence="3">maculatus3</strain>
    </source>
</reference>
<feature type="region of interest" description="Disordered" evidence="1">
    <location>
        <begin position="1"/>
        <end position="63"/>
    </location>
</feature>
<feature type="compositionally biased region" description="Polar residues" evidence="1">
    <location>
        <begin position="50"/>
        <end position="59"/>
    </location>
</feature>
<name>A0A182SHZ5_9DIPT</name>
<dbReference type="EnsemblMetazoa" id="AMAM007188-RA">
    <property type="protein sequence ID" value="AMAM007188-PA"/>
    <property type="gene ID" value="AMAM007188"/>
</dbReference>
<protein>
    <submittedName>
        <fullName evidence="2">Uncharacterized protein</fullName>
    </submittedName>
</protein>
<feature type="compositionally biased region" description="Polar residues" evidence="1">
    <location>
        <begin position="17"/>
        <end position="28"/>
    </location>
</feature>
<evidence type="ECO:0000256" key="1">
    <source>
        <dbReference type="SAM" id="MobiDB-lite"/>
    </source>
</evidence>
<dbReference type="Proteomes" id="UP000075901">
    <property type="component" value="Unassembled WGS sequence"/>
</dbReference>
<keyword evidence="3" id="KW-1185">Reference proteome</keyword>
<sequence>MENAQNKRRSTRGAAVPSQTFPSSSAIKNETPDAYGSRGQTRQPIMGSFQEASSSNSNDDPLAVEVDIGGTSITFHDPYFDMQTNYIKTEGIAADEIEDINDAVGSSKYHEQFDFTVEPK</sequence>
<evidence type="ECO:0000313" key="2">
    <source>
        <dbReference type="EnsemblMetazoa" id="AMAM007188-PA"/>
    </source>
</evidence>
<reference evidence="2" key="2">
    <citation type="submission" date="2020-05" db="UniProtKB">
        <authorList>
            <consortium name="EnsemblMetazoa"/>
        </authorList>
    </citation>
    <scope>IDENTIFICATION</scope>
    <source>
        <strain evidence="2">maculatus3</strain>
    </source>
</reference>
<proteinExistence type="predicted"/>
<accession>A0A182SHZ5</accession>
<dbReference type="VEuPathDB" id="VectorBase:AMAM007188"/>
<evidence type="ECO:0000313" key="3">
    <source>
        <dbReference type="Proteomes" id="UP000075901"/>
    </source>
</evidence>
<dbReference type="AlphaFoldDB" id="A0A182SHZ5"/>